<name>A0A915IKW5_ROMCU</name>
<reference evidence="3" key="1">
    <citation type="submission" date="2022-11" db="UniProtKB">
        <authorList>
            <consortium name="WormBaseParasite"/>
        </authorList>
    </citation>
    <scope>IDENTIFICATION</scope>
</reference>
<organism evidence="2 3">
    <name type="scientific">Romanomermis culicivorax</name>
    <name type="common">Nematode worm</name>
    <dbReference type="NCBI Taxonomy" id="13658"/>
    <lineage>
        <taxon>Eukaryota</taxon>
        <taxon>Metazoa</taxon>
        <taxon>Ecdysozoa</taxon>
        <taxon>Nematoda</taxon>
        <taxon>Enoplea</taxon>
        <taxon>Dorylaimia</taxon>
        <taxon>Mermithida</taxon>
        <taxon>Mermithoidea</taxon>
        <taxon>Mermithidae</taxon>
        <taxon>Romanomermis</taxon>
    </lineage>
</organism>
<keyword evidence="2" id="KW-1185">Reference proteome</keyword>
<evidence type="ECO:0000313" key="3">
    <source>
        <dbReference type="WBParaSite" id="nRc.2.0.1.t14058-RA"/>
    </source>
</evidence>
<keyword evidence="1" id="KW-0812">Transmembrane</keyword>
<keyword evidence="1" id="KW-0472">Membrane</keyword>
<keyword evidence="1" id="KW-1133">Transmembrane helix</keyword>
<dbReference type="AlphaFoldDB" id="A0A915IKW5"/>
<evidence type="ECO:0000313" key="2">
    <source>
        <dbReference type="Proteomes" id="UP000887565"/>
    </source>
</evidence>
<feature type="transmembrane region" description="Helical" evidence="1">
    <location>
        <begin position="12"/>
        <end position="36"/>
    </location>
</feature>
<sequence>MKKNKPCSRNSLFFLIYVSYKKFLSSLVIVAGVRFACRTALALVMSARLQAGGKLAVPSPMTARAMAQIGDAIFDVVARTTVQARIVVARTFRYHYNIEIHRNYWNFITIIAASPEFIKRHSLQADFLLAS</sequence>
<dbReference type="WBParaSite" id="nRc.2.0.1.t14058-RA">
    <property type="protein sequence ID" value="nRc.2.0.1.t14058-RA"/>
    <property type="gene ID" value="nRc.2.0.1.g14058"/>
</dbReference>
<protein>
    <submittedName>
        <fullName evidence="3">Uncharacterized protein</fullName>
    </submittedName>
</protein>
<evidence type="ECO:0000256" key="1">
    <source>
        <dbReference type="SAM" id="Phobius"/>
    </source>
</evidence>
<accession>A0A915IKW5</accession>
<dbReference type="Proteomes" id="UP000887565">
    <property type="component" value="Unplaced"/>
</dbReference>
<proteinExistence type="predicted"/>